<keyword evidence="1" id="KW-0812">Transmembrane</keyword>
<dbReference type="EMBL" id="JACCFJ010000001">
    <property type="protein sequence ID" value="NYI82155.1"/>
    <property type="molecule type" value="Genomic_DNA"/>
</dbReference>
<reference evidence="2 3" key="1">
    <citation type="submission" date="2020-07" db="EMBL/GenBank/DDBJ databases">
        <title>Sequencing the genomes of 1000 actinobacteria strains.</title>
        <authorList>
            <person name="Klenk H.-P."/>
        </authorList>
    </citation>
    <scope>NUCLEOTIDE SEQUENCE [LARGE SCALE GENOMIC DNA]</scope>
    <source>
        <strain evidence="2 3">DSM 44065</strain>
    </source>
</reference>
<organism evidence="2 3">
    <name type="scientific">Saccharopolyspora hordei</name>
    <dbReference type="NCBI Taxonomy" id="1838"/>
    <lineage>
        <taxon>Bacteria</taxon>
        <taxon>Bacillati</taxon>
        <taxon>Actinomycetota</taxon>
        <taxon>Actinomycetes</taxon>
        <taxon>Pseudonocardiales</taxon>
        <taxon>Pseudonocardiaceae</taxon>
        <taxon>Saccharopolyspora</taxon>
    </lineage>
</organism>
<keyword evidence="1" id="KW-1133">Transmembrane helix</keyword>
<evidence type="ECO:0000256" key="1">
    <source>
        <dbReference type="SAM" id="Phobius"/>
    </source>
</evidence>
<evidence type="ECO:0000313" key="2">
    <source>
        <dbReference type="EMBL" id="NYI82155.1"/>
    </source>
</evidence>
<name>A0A853ADF1_9PSEU</name>
<keyword evidence="1" id="KW-0472">Membrane</keyword>
<protein>
    <submittedName>
        <fullName evidence="2">Uncharacterized protein</fullName>
    </submittedName>
</protein>
<dbReference type="Proteomes" id="UP000587002">
    <property type="component" value="Unassembled WGS sequence"/>
</dbReference>
<evidence type="ECO:0000313" key="3">
    <source>
        <dbReference type="Proteomes" id="UP000587002"/>
    </source>
</evidence>
<gene>
    <name evidence="2" type="ORF">HNR68_000785</name>
</gene>
<sequence>MTKGTQDTVLVAVLTGMATLAGVMMLHIMSGLGLG</sequence>
<feature type="transmembrane region" description="Helical" evidence="1">
    <location>
        <begin position="9"/>
        <end position="29"/>
    </location>
</feature>
<comment type="caution">
    <text evidence="2">The sequence shown here is derived from an EMBL/GenBank/DDBJ whole genome shotgun (WGS) entry which is preliminary data.</text>
</comment>
<keyword evidence="3" id="KW-1185">Reference proteome</keyword>
<proteinExistence type="predicted"/>
<accession>A0A853ADF1</accession>
<dbReference type="AlphaFoldDB" id="A0A853ADF1"/>